<dbReference type="SUPFAM" id="SSF52980">
    <property type="entry name" value="Restriction endonuclease-like"/>
    <property type="match status" value="1"/>
</dbReference>
<dbReference type="Proteomes" id="UP000068167">
    <property type="component" value="Chromosome"/>
</dbReference>
<dbReference type="InterPro" id="IPR000159">
    <property type="entry name" value="RA_dom"/>
</dbReference>
<feature type="domain" description="Ras-associating" evidence="1">
    <location>
        <begin position="1"/>
        <end position="76"/>
    </location>
</feature>
<dbReference type="PANTHER" id="PTHR38753">
    <property type="entry name" value="SLR1441 PROTEIN"/>
    <property type="match status" value="1"/>
</dbReference>
<reference evidence="2 3" key="1">
    <citation type="journal article" date="2016" name="Stand. Genomic Sci.">
        <title>Complete genome sequence and genomic characterization of Microcystis panniformis FACHB 1757 by third-generation sequencing.</title>
        <authorList>
            <person name="Zhang J.Y."/>
            <person name="Guan R."/>
            <person name="Zhang H.J."/>
            <person name="Li H."/>
            <person name="Xiao P."/>
            <person name="Yu G.L."/>
            <person name="Du L."/>
            <person name="Cao D.M."/>
            <person name="Zhu B.C."/>
            <person name="Li R.H."/>
            <person name="Lu Z.H."/>
        </authorList>
    </citation>
    <scope>NUCLEOTIDE SEQUENCE [LARGE SCALE GENOMIC DNA]</scope>
    <source>
        <strain evidence="2 3">FACHB-1757</strain>
    </source>
</reference>
<gene>
    <name evidence="2" type="ORF">VL20_530</name>
</gene>
<keyword evidence="3" id="KW-1185">Reference proteome</keyword>
<protein>
    <submittedName>
        <fullName evidence="2">Nitrate/nitrite transporter</fullName>
    </submittedName>
</protein>
<dbReference type="EMBL" id="CP011339">
    <property type="protein sequence ID" value="AKV65751.1"/>
    <property type="molecule type" value="Genomic_DNA"/>
</dbReference>
<accession>A0A0K1RVM6</accession>
<dbReference type="RefSeq" id="WP_052275468.1">
    <property type="nucleotide sequence ID" value="NZ_CP011339.1"/>
</dbReference>
<dbReference type="AlphaFoldDB" id="A0A0K1RVM6"/>
<dbReference type="GO" id="GO:0007165">
    <property type="term" value="P:signal transduction"/>
    <property type="evidence" value="ECO:0007669"/>
    <property type="project" value="InterPro"/>
</dbReference>
<evidence type="ECO:0000313" key="3">
    <source>
        <dbReference type="Proteomes" id="UP000068167"/>
    </source>
</evidence>
<dbReference type="PANTHER" id="PTHR38753:SF1">
    <property type="entry name" value="SLR1441 PROTEIN"/>
    <property type="match status" value="1"/>
</dbReference>
<dbReference type="PATRIC" id="fig|1638788.3.peg.535"/>
<dbReference type="KEGG" id="mpk:VL20_530"/>
<organism evidence="2 3">
    <name type="scientific">Microcystis panniformis FACHB-1757</name>
    <dbReference type="NCBI Taxonomy" id="1638788"/>
    <lineage>
        <taxon>Bacteria</taxon>
        <taxon>Bacillati</taxon>
        <taxon>Cyanobacteriota</taxon>
        <taxon>Cyanophyceae</taxon>
        <taxon>Oscillatoriophycideae</taxon>
        <taxon>Chroococcales</taxon>
        <taxon>Microcystaceae</taxon>
        <taxon>Microcystis</taxon>
    </lineage>
</organism>
<name>A0A0K1RVM6_9CHRO</name>
<evidence type="ECO:0000313" key="2">
    <source>
        <dbReference type="EMBL" id="AKV65751.1"/>
    </source>
</evidence>
<dbReference type="PROSITE" id="PS50200">
    <property type="entry name" value="RA"/>
    <property type="match status" value="1"/>
</dbReference>
<dbReference type="InterPro" id="IPR011335">
    <property type="entry name" value="Restrct_endonuc-II-like"/>
</dbReference>
<proteinExistence type="predicted"/>
<evidence type="ECO:0000259" key="1">
    <source>
        <dbReference type="PROSITE" id="PS50200"/>
    </source>
</evidence>
<sequence length="233" mass="27399">MTTTADDVWKLLAELVEAQKETERCFQETERRFQETERVLKEQSLETERRFQETERVLKEQSLETERRFQETERILKEQSLKTDRQITRVSQEIGNLGGKWGRFVENMVAPACETLFLNRQIPVHQVSQRVRKRLDGKTLEIDVLVTNENHVLVVEVKSSLSVDDVKELIKNLTEFRQFFPEYNHKQLYGAVAGIEMEEGSDKYAYRQGLFVLAQRGENVAILNDTEFQPKTW</sequence>